<dbReference type="RefSeq" id="WP_072608306.1">
    <property type="nucleotide sequence ID" value="NZ_CP018172.1"/>
</dbReference>
<dbReference type="PANTHER" id="PTHR43469:SF1">
    <property type="entry name" value="SPBETA PROPHAGE-DERIVED DISULFIDE BOND FORMATION PROTEIN B"/>
    <property type="match status" value="1"/>
</dbReference>
<dbReference type="Gene3D" id="1.20.1550.10">
    <property type="entry name" value="DsbB-like"/>
    <property type="match status" value="1"/>
</dbReference>
<dbReference type="GO" id="GO:0006457">
    <property type="term" value="P:protein folding"/>
    <property type="evidence" value="ECO:0007669"/>
    <property type="project" value="InterPro"/>
</dbReference>
<name>A0A1L3SZP5_9HYPH</name>
<reference evidence="13 14" key="1">
    <citation type="submission" date="2016-11" db="EMBL/GenBank/DDBJ databases">
        <title>Mesorhizobium oceanicum sp. nov., isolated from deep seawater in South China Sea.</title>
        <authorList>
            <person name="Fu G.-Y."/>
        </authorList>
    </citation>
    <scope>NUCLEOTIDE SEQUENCE [LARGE SCALE GENOMIC DNA]</scope>
    <source>
        <strain evidence="13 14">B7</strain>
        <plasmid evidence="14">Plasmid unnamed1</plasmid>
    </source>
</reference>
<evidence type="ECO:0000256" key="10">
    <source>
        <dbReference type="ARBA" id="ARBA00023186"/>
    </source>
</evidence>
<dbReference type="InterPro" id="IPR012187">
    <property type="entry name" value="Disulphide_bond_form_BdbC"/>
</dbReference>
<keyword evidence="10" id="KW-0143">Chaperone</keyword>
<dbReference type="KEGG" id="meso:BSQ44_25420"/>
<gene>
    <name evidence="13" type="ORF">BSQ44_25420</name>
</gene>
<feature type="transmembrane region" description="Helical" evidence="12">
    <location>
        <begin position="117"/>
        <end position="143"/>
    </location>
</feature>
<keyword evidence="4 12" id="KW-0812">Transmembrane</keyword>
<evidence type="ECO:0000256" key="5">
    <source>
        <dbReference type="ARBA" id="ARBA00022982"/>
    </source>
</evidence>
<evidence type="ECO:0000256" key="2">
    <source>
        <dbReference type="ARBA" id="ARBA00007602"/>
    </source>
</evidence>
<keyword evidence="9" id="KW-1015">Disulfide bond</keyword>
<feature type="transmembrane region" description="Helical" evidence="12">
    <location>
        <begin position="16"/>
        <end position="36"/>
    </location>
</feature>
<dbReference type="Pfam" id="PF02600">
    <property type="entry name" value="DsbB"/>
    <property type="match status" value="1"/>
</dbReference>
<geneLocation type="plasmid" evidence="13">
    <name>unnamed1</name>
</geneLocation>
<keyword evidence="6 12" id="KW-1133">Transmembrane helix</keyword>
<keyword evidence="11" id="KW-0676">Redox-active center</keyword>
<evidence type="ECO:0000256" key="1">
    <source>
        <dbReference type="ARBA" id="ARBA00004141"/>
    </source>
</evidence>
<comment type="similarity">
    <text evidence="2">Belongs to the DsbB family. BdbC subfamily.</text>
</comment>
<dbReference type="GO" id="GO:0015035">
    <property type="term" value="F:protein-disulfide reductase activity"/>
    <property type="evidence" value="ECO:0007669"/>
    <property type="project" value="InterPro"/>
</dbReference>
<keyword evidence="7" id="KW-0560">Oxidoreductase</keyword>
<protein>
    <submittedName>
        <fullName evidence="13">Disulfide bond formation protein B</fullName>
    </submittedName>
</protein>
<evidence type="ECO:0000256" key="6">
    <source>
        <dbReference type="ARBA" id="ARBA00022989"/>
    </source>
</evidence>
<organism evidence="13 14">
    <name type="scientific">Aquibium oceanicum</name>
    <dbReference type="NCBI Taxonomy" id="1670800"/>
    <lineage>
        <taxon>Bacteria</taxon>
        <taxon>Pseudomonadati</taxon>
        <taxon>Pseudomonadota</taxon>
        <taxon>Alphaproteobacteria</taxon>
        <taxon>Hyphomicrobiales</taxon>
        <taxon>Phyllobacteriaceae</taxon>
        <taxon>Aquibium</taxon>
    </lineage>
</organism>
<keyword evidence="5" id="KW-0249">Electron transport</keyword>
<keyword evidence="8 12" id="KW-0472">Membrane</keyword>
<dbReference type="InterPro" id="IPR023380">
    <property type="entry name" value="DsbB-like_sf"/>
</dbReference>
<evidence type="ECO:0000313" key="13">
    <source>
        <dbReference type="EMBL" id="APH74850.1"/>
    </source>
</evidence>
<keyword evidence="3" id="KW-0813">Transport</keyword>
<dbReference type="PIRSF" id="PIRSF036659">
    <property type="entry name" value="BdbC"/>
    <property type="match status" value="1"/>
</dbReference>
<comment type="subcellular location">
    <subcellularLocation>
        <location evidence="1">Membrane</location>
        <topology evidence="1">Multi-pass membrane protein</topology>
    </subcellularLocation>
</comment>
<evidence type="ECO:0000313" key="14">
    <source>
        <dbReference type="Proteomes" id="UP000182840"/>
    </source>
</evidence>
<evidence type="ECO:0000256" key="8">
    <source>
        <dbReference type="ARBA" id="ARBA00023136"/>
    </source>
</evidence>
<dbReference type="GO" id="GO:0016020">
    <property type="term" value="C:membrane"/>
    <property type="evidence" value="ECO:0007669"/>
    <property type="project" value="UniProtKB-SubCell"/>
</dbReference>
<dbReference type="PANTHER" id="PTHR43469">
    <property type="entry name" value="DISULFIDE FORMATION PROTEIN-RELATED"/>
    <property type="match status" value="1"/>
</dbReference>
<dbReference type="Proteomes" id="UP000182840">
    <property type="component" value="Plasmid unnamed1"/>
</dbReference>
<evidence type="ECO:0000256" key="7">
    <source>
        <dbReference type="ARBA" id="ARBA00023002"/>
    </source>
</evidence>
<evidence type="ECO:0000256" key="4">
    <source>
        <dbReference type="ARBA" id="ARBA00022692"/>
    </source>
</evidence>
<evidence type="ECO:0000256" key="3">
    <source>
        <dbReference type="ARBA" id="ARBA00022448"/>
    </source>
</evidence>
<proteinExistence type="inferred from homology"/>
<evidence type="ECO:0000256" key="9">
    <source>
        <dbReference type="ARBA" id="ARBA00023157"/>
    </source>
</evidence>
<feature type="transmembrane region" description="Helical" evidence="12">
    <location>
        <begin position="48"/>
        <end position="67"/>
    </location>
</feature>
<keyword evidence="14" id="KW-1185">Reference proteome</keyword>
<sequence length="149" mass="16003">MLNKLSNDVVEERNGLWLLFAWMIAVAATLTALFIGEIVGQTPCNLCWFQRIFMFPLAIILGIAAFRSDSSIKFYALPLVGLGAAIAFFHTLIYFGLVEEAIVPCTRSGTSCAGEAMTILGSVPLPLASLIAFAAIGGLLSLCRPGVYR</sequence>
<evidence type="ECO:0000256" key="12">
    <source>
        <dbReference type="SAM" id="Phobius"/>
    </source>
</evidence>
<dbReference type="AlphaFoldDB" id="A0A1L3SZP5"/>
<dbReference type="InterPro" id="IPR003752">
    <property type="entry name" value="DiS_bond_form_DsbB/BdbC"/>
</dbReference>
<feature type="transmembrane region" description="Helical" evidence="12">
    <location>
        <begin position="74"/>
        <end position="97"/>
    </location>
</feature>
<keyword evidence="13" id="KW-0614">Plasmid</keyword>
<dbReference type="SUPFAM" id="SSF158442">
    <property type="entry name" value="DsbB-like"/>
    <property type="match status" value="1"/>
</dbReference>
<dbReference type="OrthoDB" id="158402at2"/>
<accession>A0A1L3SZP5</accession>
<dbReference type="EMBL" id="CP018172">
    <property type="protein sequence ID" value="APH74850.1"/>
    <property type="molecule type" value="Genomic_DNA"/>
</dbReference>
<evidence type="ECO:0000256" key="11">
    <source>
        <dbReference type="ARBA" id="ARBA00023284"/>
    </source>
</evidence>